<sequence length="95" mass="11216">MSFSVIYRIFHGVNFMRSNAHPSLLVLLNFDEFKLLIKESKMCYFFVVRSFDSRVIVNKTFVGEIVIISECPFLIFSRNDLNIFIVRIIKIFTNI</sequence>
<organism evidence="1">
    <name type="scientific">bioreactor metagenome</name>
    <dbReference type="NCBI Taxonomy" id="1076179"/>
    <lineage>
        <taxon>unclassified sequences</taxon>
        <taxon>metagenomes</taxon>
        <taxon>ecological metagenomes</taxon>
    </lineage>
</organism>
<accession>A0A645FDB7</accession>
<reference evidence="1" key="1">
    <citation type="submission" date="2019-08" db="EMBL/GenBank/DDBJ databases">
        <authorList>
            <person name="Kucharzyk K."/>
            <person name="Murdoch R.W."/>
            <person name="Higgins S."/>
            <person name="Loffler F."/>
        </authorList>
    </citation>
    <scope>NUCLEOTIDE SEQUENCE</scope>
</reference>
<proteinExistence type="predicted"/>
<dbReference type="AlphaFoldDB" id="A0A645FDB7"/>
<name>A0A645FDB7_9ZZZZ</name>
<evidence type="ECO:0000313" key="1">
    <source>
        <dbReference type="EMBL" id="MPN10373.1"/>
    </source>
</evidence>
<comment type="caution">
    <text evidence="1">The sequence shown here is derived from an EMBL/GenBank/DDBJ whole genome shotgun (WGS) entry which is preliminary data.</text>
</comment>
<protein>
    <submittedName>
        <fullName evidence="1">Uncharacterized protein</fullName>
    </submittedName>
</protein>
<gene>
    <name evidence="1" type="ORF">SDC9_157668</name>
</gene>
<dbReference type="EMBL" id="VSSQ01056516">
    <property type="protein sequence ID" value="MPN10373.1"/>
    <property type="molecule type" value="Genomic_DNA"/>
</dbReference>